<proteinExistence type="predicted"/>
<dbReference type="InterPro" id="IPR017674">
    <property type="entry name" value="Methan_mark_11"/>
</dbReference>
<feature type="domain" description="TiaS-like TCKD" evidence="2">
    <location>
        <begin position="171"/>
        <end position="229"/>
    </location>
</feature>
<accession>A0A0W8F410</accession>
<dbReference type="InterPro" id="IPR053870">
    <property type="entry name" value="TiaS-like_TCKD"/>
</dbReference>
<feature type="region of interest" description="Disordered" evidence="1">
    <location>
        <begin position="1"/>
        <end position="23"/>
    </location>
</feature>
<organism evidence="3">
    <name type="scientific">hydrocarbon metagenome</name>
    <dbReference type="NCBI Taxonomy" id="938273"/>
    <lineage>
        <taxon>unclassified sequences</taxon>
        <taxon>metagenomes</taxon>
        <taxon>ecological metagenomes</taxon>
    </lineage>
</organism>
<name>A0A0W8F410_9ZZZZ</name>
<dbReference type="AlphaFoldDB" id="A0A0W8F410"/>
<evidence type="ECO:0000256" key="1">
    <source>
        <dbReference type="SAM" id="MobiDB-lite"/>
    </source>
</evidence>
<evidence type="ECO:0000313" key="3">
    <source>
        <dbReference type="EMBL" id="KUG15638.1"/>
    </source>
</evidence>
<dbReference type="NCBIfam" id="TIGR03280">
    <property type="entry name" value="methan_mark_11"/>
    <property type="match status" value="1"/>
</dbReference>
<gene>
    <name evidence="3" type="ORF">ASZ90_014702</name>
</gene>
<protein>
    <submittedName>
        <fullName evidence="3">Ob-fold nucleic acid binding domain protein</fullName>
    </submittedName>
</protein>
<dbReference type="PANTHER" id="PTHR40705:SF2">
    <property type="entry name" value="DUF1743 DOMAIN-CONTAINING PROTEIN"/>
    <property type="match status" value="1"/>
</dbReference>
<dbReference type="Pfam" id="PF22641">
    <property type="entry name" value="TiaS_TCKD"/>
    <property type="match status" value="1"/>
</dbReference>
<dbReference type="EMBL" id="LNQE01001543">
    <property type="protein sequence ID" value="KUG15638.1"/>
    <property type="molecule type" value="Genomic_DNA"/>
</dbReference>
<dbReference type="PANTHER" id="PTHR40705">
    <property type="entry name" value="TRNA(ILE2) 2-AGMATINYLCYTIDINE SYNTHETASE TIAS"/>
    <property type="match status" value="1"/>
</dbReference>
<comment type="caution">
    <text evidence="3">The sequence shown here is derived from an EMBL/GenBank/DDBJ whole genome shotgun (WGS) entry which is preliminary data.</text>
</comment>
<reference evidence="3" key="1">
    <citation type="journal article" date="2015" name="Proc. Natl. Acad. Sci. U.S.A.">
        <title>Networks of energetic and metabolic interactions define dynamics in microbial communities.</title>
        <authorList>
            <person name="Embree M."/>
            <person name="Liu J.K."/>
            <person name="Al-Bassam M.M."/>
            <person name="Zengler K."/>
        </authorList>
    </citation>
    <scope>NUCLEOTIDE SEQUENCE</scope>
</reference>
<dbReference type="Gene3D" id="3.30.70.2200">
    <property type="match status" value="1"/>
</dbReference>
<sequence>MADQEMNRGIAGTTGSRPAGFAAGSPDAIPGDPYVIRYPGIVAVADEQGTVIELVEFFDCIGGAMWSRHHYPRSPVVRSARNVGSSMRYVLSPGRTDLDLQGSKFPAGICGAEVDDREIAISYIGIGGGGVGASGCRSFAGGVLRCQNDPCGGGRQAGSTIWLPRRQRVLIGVDDTDTPEEGATWTLAHNIARTVEDEDCRYLSHTIVQLYPVAYRTKNCVSIVCEFATSEPHRLITRFRNLLEKYTLSDDTGMAAFTGFDPSLLLPFGWMVKKGEVRRDLLPGSGQGQLDLVLEGRGIIGAVAAIPFYTRFEEALSLWTGPD</sequence>
<evidence type="ECO:0000259" key="2">
    <source>
        <dbReference type="Pfam" id="PF22641"/>
    </source>
</evidence>